<name>A0ABU3KN24_9BURK</name>
<keyword evidence="2" id="KW-0732">Signal</keyword>
<gene>
    <name evidence="3" type="ORF">RAE19_09370</name>
</gene>
<dbReference type="Proteomes" id="UP001321700">
    <property type="component" value="Unassembled WGS sequence"/>
</dbReference>
<keyword evidence="4" id="KW-1185">Reference proteome</keyword>
<dbReference type="Gene3D" id="1.20.120.1490">
    <property type="match status" value="1"/>
</dbReference>
<dbReference type="Pfam" id="PF07813">
    <property type="entry name" value="LTXXQ"/>
    <property type="match status" value="1"/>
</dbReference>
<dbReference type="EMBL" id="JAVBIK010000001">
    <property type="protein sequence ID" value="MDT7518916.1"/>
    <property type="molecule type" value="Genomic_DNA"/>
</dbReference>
<feature type="region of interest" description="Disordered" evidence="1">
    <location>
        <begin position="138"/>
        <end position="161"/>
    </location>
</feature>
<evidence type="ECO:0000313" key="3">
    <source>
        <dbReference type="EMBL" id="MDT7518916.1"/>
    </source>
</evidence>
<evidence type="ECO:0000256" key="2">
    <source>
        <dbReference type="SAM" id="SignalP"/>
    </source>
</evidence>
<reference evidence="3 4" key="1">
    <citation type="submission" date="2023-08" db="EMBL/GenBank/DDBJ databases">
        <title>Rhodoferax potami sp. nov. and Rhodoferax mekongensis sp. nov., isolated from the Mekong River in Thailand.</title>
        <authorList>
            <person name="Kitikhun S."/>
            <person name="Charoenyingcharoen P."/>
            <person name="Siriarchawattana P."/>
            <person name="Likhitrattanapisal S."/>
            <person name="Nilsakha T."/>
            <person name="Chanpet A."/>
            <person name="Rattanawaree P."/>
            <person name="Ingsriswang S."/>
        </authorList>
    </citation>
    <scope>NUCLEOTIDE SEQUENCE [LARGE SCALE GENOMIC DNA]</scope>
    <source>
        <strain evidence="3 4">TBRC 17660</strain>
    </source>
</reference>
<organism evidence="3 4">
    <name type="scientific">Rhodoferax potami</name>
    <dbReference type="NCBI Taxonomy" id="3068338"/>
    <lineage>
        <taxon>Bacteria</taxon>
        <taxon>Pseudomonadati</taxon>
        <taxon>Pseudomonadota</taxon>
        <taxon>Betaproteobacteria</taxon>
        <taxon>Burkholderiales</taxon>
        <taxon>Comamonadaceae</taxon>
        <taxon>Rhodoferax</taxon>
    </lineage>
</organism>
<feature type="compositionally biased region" description="Basic and acidic residues" evidence="1">
    <location>
        <begin position="83"/>
        <end position="106"/>
    </location>
</feature>
<evidence type="ECO:0000256" key="1">
    <source>
        <dbReference type="SAM" id="MobiDB-lite"/>
    </source>
</evidence>
<proteinExistence type="predicted"/>
<sequence>MKPAFKTLVVAGLLATAGFSVMAQKHGNPDEAMGGRPGMHRMDPAKMEEMHAKRSAELKDKLKITAAQEANWTTFSNAMKPAARADKPKMDRAELAKLSTPERLDKMKAMRTEMTSEHNSRMEQRDQAVKTFYSTLTPEQKKIFDTESSKHKGGHGGKSKH</sequence>
<comment type="caution">
    <text evidence="3">The sequence shown here is derived from an EMBL/GenBank/DDBJ whole genome shotgun (WGS) entry which is preliminary data.</text>
</comment>
<feature type="region of interest" description="Disordered" evidence="1">
    <location>
        <begin position="78"/>
        <end position="106"/>
    </location>
</feature>
<feature type="chain" id="PRO_5047455034" evidence="2">
    <location>
        <begin position="24"/>
        <end position="161"/>
    </location>
</feature>
<dbReference type="InterPro" id="IPR012899">
    <property type="entry name" value="LTXXQ"/>
</dbReference>
<accession>A0ABU3KN24</accession>
<dbReference type="RefSeq" id="WP_313874631.1">
    <property type="nucleotide sequence ID" value="NZ_JAVBIK010000001.1"/>
</dbReference>
<protein>
    <submittedName>
        <fullName evidence="3">Spy/CpxP family protein refolding chaperone</fullName>
    </submittedName>
</protein>
<evidence type="ECO:0000313" key="4">
    <source>
        <dbReference type="Proteomes" id="UP001321700"/>
    </source>
</evidence>
<feature type="compositionally biased region" description="Basic residues" evidence="1">
    <location>
        <begin position="151"/>
        <end position="161"/>
    </location>
</feature>
<feature type="compositionally biased region" description="Basic and acidic residues" evidence="1">
    <location>
        <begin position="139"/>
        <end position="150"/>
    </location>
</feature>
<feature type="signal peptide" evidence="2">
    <location>
        <begin position="1"/>
        <end position="23"/>
    </location>
</feature>